<dbReference type="KEGG" id="izh:FEM41_04315"/>
<dbReference type="OrthoDB" id="9766708at2"/>
<keyword evidence="5" id="KW-0136">Cellulose degradation</keyword>
<accession>A0A4P8YEF3</accession>
<keyword evidence="8" id="KW-0732">Signal</keyword>
<keyword evidence="6 9" id="KW-0326">Glycosidase</keyword>
<protein>
    <recommendedName>
        <fullName evidence="3">cellulase</fullName>
        <ecNumber evidence="3">3.2.1.4</ecNumber>
    </recommendedName>
</protein>
<dbReference type="InterPro" id="IPR012341">
    <property type="entry name" value="6hp_glycosidase-like_sf"/>
</dbReference>
<organism evidence="9 10">
    <name type="scientific">Jejubacter calystegiae</name>
    <dbReference type="NCBI Taxonomy" id="2579935"/>
    <lineage>
        <taxon>Bacteria</taxon>
        <taxon>Pseudomonadati</taxon>
        <taxon>Pseudomonadota</taxon>
        <taxon>Gammaproteobacteria</taxon>
        <taxon>Enterobacterales</taxon>
        <taxon>Enterobacteriaceae</taxon>
        <taxon>Jejubacter</taxon>
    </lineage>
</organism>
<comment type="catalytic activity">
    <reaction evidence="1">
        <text>Endohydrolysis of (1-&gt;4)-beta-D-glucosidic linkages in cellulose, lichenin and cereal beta-D-glucans.</text>
        <dbReference type="EC" id="3.2.1.4"/>
    </reaction>
</comment>
<evidence type="ECO:0000313" key="9">
    <source>
        <dbReference type="EMBL" id="QCT18929.1"/>
    </source>
</evidence>
<dbReference type="AlphaFoldDB" id="A0A4P8YEF3"/>
<dbReference type="EMBL" id="CP040428">
    <property type="protein sequence ID" value="QCT18929.1"/>
    <property type="molecule type" value="Genomic_DNA"/>
</dbReference>
<evidence type="ECO:0000256" key="8">
    <source>
        <dbReference type="SAM" id="SignalP"/>
    </source>
</evidence>
<keyword evidence="10" id="KW-1185">Reference proteome</keyword>
<proteinExistence type="inferred from homology"/>
<dbReference type="Pfam" id="PF01270">
    <property type="entry name" value="Glyco_hydro_8"/>
    <property type="match status" value="1"/>
</dbReference>
<evidence type="ECO:0000256" key="7">
    <source>
        <dbReference type="ARBA" id="ARBA00023326"/>
    </source>
</evidence>
<gene>
    <name evidence="9" type="primary">bcsZ</name>
    <name evidence="9" type="ORF">FEM41_04315</name>
</gene>
<reference evidence="9 10" key="1">
    <citation type="submission" date="2019-05" db="EMBL/GenBank/DDBJ databases">
        <title>Complete genome sequence of Izhakiella calystegiae KSNA2, an endophyte isolated from beach morning glory (Calystegia soldanella).</title>
        <authorList>
            <person name="Jiang L."/>
            <person name="Jeong J.C."/>
            <person name="Kim C.Y."/>
            <person name="Kim D.H."/>
            <person name="Kim S.W."/>
            <person name="Lee j."/>
        </authorList>
    </citation>
    <scope>NUCLEOTIDE SEQUENCE [LARGE SCALE GENOMIC DNA]</scope>
    <source>
        <strain evidence="9 10">KSNA2</strain>
    </source>
</reference>
<evidence type="ECO:0000256" key="6">
    <source>
        <dbReference type="ARBA" id="ARBA00023295"/>
    </source>
</evidence>
<dbReference type="PRINTS" id="PR00735">
    <property type="entry name" value="GLHYDRLASE8"/>
</dbReference>
<dbReference type="InterPro" id="IPR002037">
    <property type="entry name" value="Glyco_hydro_8"/>
</dbReference>
<feature type="signal peptide" evidence="8">
    <location>
        <begin position="1"/>
        <end position="24"/>
    </location>
</feature>
<evidence type="ECO:0000256" key="2">
    <source>
        <dbReference type="ARBA" id="ARBA00009209"/>
    </source>
</evidence>
<dbReference type="NCBIfam" id="NF008305">
    <property type="entry name" value="PRK11097.1"/>
    <property type="match status" value="1"/>
</dbReference>
<sequence length="371" mass="42096">MNNIMGWRSALALGLLLAAMTASAACDWPAWQQFKQHYISDEGRVIDTSDPRKITTSEGQSYGLFFALVANDRQSFDQLLTWTRNNLGAGDLTTTLPAWLWGRREDNQWRVLDSNTASDSDVWIAWALLEAGRLWKNEDYTTQGRALLDLIAHKEVVKIPGLGEMLLPGAQGFAHDNRWRLNPSYLPPQVIARFARYPGPWKAMRKPMMRLLLETAPKGFSPDWVSWNKGSGWQMQDKPTLTGSYNAIRVYLWVGMLSDRSPDKARLLNHFQPMVAATEQRGAPPEKIDTVTGKLTNDGPGGFSAAMLPMLQESPALYAQRQRLTKNFPDHESYYSFVLTLFGQGWDQQRFRFNAQGELVPDWERVCADPR</sequence>
<name>A0A4P8YEF3_9ENTR</name>
<evidence type="ECO:0000256" key="3">
    <source>
        <dbReference type="ARBA" id="ARBA00012601"/>
    </source>
</evidence>
<evidence type="ECO:0000313" key="10">
    <source>
        <dbReference type="Proteomes" id="UP000302163"/>
    </source>
</evidence>
<keyword evidence="7" id="KW-0624">Polysaccharide degradation</keyword>
<evidence type="ECO:0000256" key="1">
    <source>
        <dbReference type="ARBA" id="ARBA00000966"/>
    </source>
</evidence>
<dbReference type="InterPro" id="IPR008928">
    <property type="entry name" value="6-hairpin_glycosidase_sf"/>
</dbReference>
<evidence type="ECO:0000256" key="4">
    <source>
        <dbReference type="ARBA" id="ARBA00022801"/>
    </source>
</evidence>
<comment type="similarity">
    <text evidence="2">Belongs to the glycosyl hydrolase 8 (cellulase D) family.</text>
</comment>
<keyword evidence="4 9" id="KW-0378">Hydrolase</keyword>
<keyword evidence="7" id="KW-0119">Carbohydrate metabolism</keyword>
<dbReference type="EC" id="3.2.1.4" evidence="3"/>
<feature type="chain" id="PRO_5020549469" description="cellulase" evidence="8">
    <location>
        <begin position="25"/>
        <end position="371"/>
    </location>
</feature>
<dbReference type="Proteomes" id="UP000302163">
    <property type="component" value="Chromosome"/>
</dbReference>
<dbReference type="Gene3D" id="1.50.10.10">
    <property type="match status" value="1"/>
</dbReference>
<dbReference type="GO" id="GO:0008810">
    <property type="term" value="F:cellulase activity"/>
    <property type="evidence" value="ECO:0007669"/>
    <property type="project" value="UniProtKB-EC"/>
</dbReference>
<dbReference type="SUPFAM" id="SSF48208">
    <property type="entry name" value="Six-hairpin glycosidases"/>
    <property type="match status" value="1"/>
</dbReference>
<evidence type="ECO:0000256" key="5">
    <source>
        <dbReference type="ARBA" id="ARBA00023001"/>
    </source>
</evidence>
<dbReference type="GO" id="GO:0030245">
    <property type="term" value="P:cellulose catabolic process"/>
    <property type="evidence" value="ECO:0007669"/>
    <property type="project" value="UniProtKB-KW"/>
</dbReference>